<gene>
    <name evidence="2" type="ORF">ASTO00021_LOCUS11807</name>
</gene>
<evidence type="ECO:0000313" key="2">
    <source>
        <dbReference type="EMBL" id="CAE0441683.1"/>
    </source>
</evidence>
<feature type="compositionally biased region" description="Low complexity" evidence="1">
    <location>
        <begin position="48"/>
        <end position="58"/>
    </location>
</feature>
<reference evidence="2" key="1">
    <citation type="submission" date="2021-01" db="EMBL/GenBank/DDBJ databases">
        <authorList>
            <person name="Corre E."/>
            <person name="Pelletier E."/>
            <person name="Niang G."/>
            <person name="Scheremetjew M."/>
            <person name="Finn R."/>
            <person name="Kale V."/>
            <person name="Holt S."/>
            <person name="Cochrane G."/>
            <person name="Meng A."/>
            <person name="Brown T."/>
            <person name="Cohen L."/>
        </authorList>
    </citation>
    <scope>NUCLEOTIDE SEQUENCE</scope>
    <source>
        <strain evidence="2">GSBS06</strain>
    </source>
</reference>
<accession>A0A7S3PJU9</accession>
<proteinExistence type="predicted"/>
<feature type="region of interest" description="Disordered" evidence="1">
    <location>
        <begin position="1"/>
        <end position="93"/>
    </location>
</feature>
<protein>
    <submittedName>
        <fullName evidence="2">Uncharacterized protein</fullName>
    </submittedName>
</protein>
<dbReference type="EMBL" id="HBIN01015559">
    <property type="protein sequence ID" value="CAE0441683.1"/>
    <property type="molecule type" value="Transcribed_RNA"/>
</dbReference>
<organism evidence="2">
    <name type="scientific">Aplanochytrium stocchinoi</name>
    <dbReference type="NCBI Taxonomy" id="215587"/>
    <lineage>
        <taxon>Eukaryota</taxon>
        <taxon>Sar</taxon>
        <taxon>Stramenopiles</taxon>
        <taxon>Bigyra</taxon>
        <taxon>Labyrinthulomycetes</taxon>
        <taxon>Thraustochytrida</taxon>
        <taxon>Thraustochytriidae</taxon>
        <taxon>Aplanochytrium</taxon>
    </lineage>
</organism>
<dbReference type="AlphaFoldDB" id="A0A7S3PJU9"/>
<name>A0A7S3PJU9_9STRA</name>
<feature type="compositionally biased region" description="Basic and acidic residues" evidence="1">
    <location>
        <begin position="9"/>
        <end position="47"/>
    </location>
</feature>
<feature type="compositionally biased region" description="Polar residues" evidence="1">
    <location>
        <begin position="74"/>
        <end position="87"/>
    </location>
</feature>
<sequence>MAPNNTRVSETKMILDKEDSSVKDLAPKDAHHDDEQKSSVEDSKPQDSDALTASDSDSPVAEQKDSEPDENNDSEPQASDSEPQASDSEPPASKNCLALAKEEDAQTQTPPPNINRGTIAQVCLQVLRHYEGRYMRAREVLDATDVWHITAKNRVQSVGYALLSLSKGGTIKRKKEGGAVSYCLETEGTDGARDTVQVQGQTPHLTTQEIVLTVLYFNQDRHMTAEQVYRATDMWNLTSAMPVPSVARVLRNLCTKELVTNGQPDGIGAYKIKKGATFSLVKYTLSKESK</sequence>
<evidence type="ECO:0000256" key="1">
    <source>
        <dbReference type="SAM" id="MobiDB-lite"/>
    </source>
</evidence>